<dbReference type="Proteomes" id="UP000245938">
    <property type="component" value="Unassembled WGS sequence"/>
</dbReference>
<keyword evidence="4" id="KW-1185">Reference proteome</keyword>
<dbReference type="EMBL" id="QFVR01000017">
    <property type="protein sequence ID" value="PWI24699.1"/>
    <property type="molecule type" value="Genomic_DNA"/>
</dbReference>
<dbReference type="InterPro" id="IPR050266">
    <property type="entry name" value="AB_hydrolase_sf"/>
</dbReference>
<keyword evidence="1" id="KW-0378">Hydrolase</keyword>
<proteinExistence type="predicted"/>
<organism evidence="3 4">
    <name type="scientific">Kurthia sibirica</name>
    <dbReference type="NCBI Taxonomy" id="202750"/>
    <lineage>
        <taxon>Bacteria</taxon>
        <taxon>Bacillati</taxon>
        <taxon>Bacillota</taxon>
        <taxon>Bacilli</taxon>
        <taxon>Bacillales</taxon>
        <taxon>Caryophanaceae</taxon>
        <taxon>Kurthia</taxon>
    </lineage>
</organism>
<reference evidence="3 4" key="1">
    <citation type="submission" date="2018-05" db="EMBL/GenBank/DDBJ databases">
        <title>Kurthia sibirica genome sequence.</title>
        <authorList>
            <person name="Maclea K.S."/>
            <person name="Goen A.E."/>
        </authorList>
    </citation>
    <scope>NUCLEOTIDE SEQUENCE [LARGE SCALE GENOMIC DNA]</scope>
    <source>
        <strain evidence="3 4">ATCC 49154</strain>
    </source>
</reference>
<dbReference type="PRINTS" id="PR00412">
    <property type="entry name" value="EPOXHYDRLASE"/>
</dbReference>
<dbReference type="AlphaFoldDB" id="A0A2U3AJI3"/>
<dbReference type="GO" id="GO:0016020">
    <property type="term" value="C:membrane"/>
    <property type="evidence" value="ECO:0007669"/>
    <property type="project" value="TreeGrafter"/>
</dbReference>
<feature type="domain" description="AB hydrolase-1" evidence="2">
    <location>
        <begin position="24"/>
        <end position="136"/>
    </location>
</feature>
<dbReference type="InterPro" id="IPR000639">
    <property type="entry name" value="Epox_hydrolase-like"/>
</dbReference>
<gene>
    <name evidence="3" type="ORF">DEX24_12085</name>
</gene>
<dbReference type="PANTHER" id="PTHR43798:SF31">
    <property type="entry name" value="AB HYDROLASE SUPERFAMILY PROTEIN YCLE"/>
    <property type="match status" value="1"/>
</dbReference>
<dbReference type="RefSeq" id="WP_109306666.1">
    <property type="nucleotide sequence ID" value="NZ_BJUF01000031.1"/>
</dbReference>
<dbReference type="PRINTS" id="PR00111">
    <property type="entry name" value="ABHYDROLASE"/>
</dbReference>
<evidence type="ECO:0000256" key="1">
    <source>
        <dbReference type="ARBA" id="ARBA00022801"/>
    </source>
</evidence>
<dbReference type="InterPro" id="IPR029058">
    <property type="entry name" value="AB_hydrolase_fold"/>
</dbReference>
<protein>
    <recommendedName>
        <fullName evidence="2">AB hydrolase-1 domain-containing protein</fullName>
    </recommendedName>
</protein>
<dbReference type="Pfam" id="PF00561">
    <property type="entry name" value="Abhydrolase_1"/>
    <property type="match status" value="1"/>
</dbReference>
<accession>A0A2U3AJI3</accession>
<comment type="caution">
    <text evidence="3">The sequence shown here is derived from an EMBL/GenBank/DDBJ whole genome shotgun (WGS) entry which is preliminary data.</text>
</comment>
<evidence type="ECO:0000313" key="4">
    <source>
        <dbReference type="Proteomes" id="UP000245938"/>
    </source>
</evidence>
<sequence>MKQFQTIVDGYLFNGYMVGNDKKPVLVCCHGLTNDAYSFIPLVAYLKDDFHLLLIDGPGHGQSAAFEQEEEYDFSILVKRIKQVVEQITPEPFYIMGHSWGADLALHMAKQYPEKTRGLLLVDGGYVFPTFFTATEEETLTSWKSFVEGSVYSSWQAIRKDFQGYTTRKWDVELDEAIRSTLIQKNGQYVLKSDVTSVLAIMKAFYKVPCTTTYASIKCPVILFHGTVPAGNQAIAAGLKNISNELSDLKIIGLANTQHYPHWDYPQLVAQEIRIWEKHIDIS</sequence>
<evidence type="ECO:0000259" key="2">
    <source>
        <dbReference type="Pfam" id="PF00561"/>
    </source>
</evidence>
<dbReference type="GO" id="GO:0016787">
    <property type="term" value="F:hydrolase activity"/>
    <property type="evidence" value="ECO:0007669"/>
    <property type="project" value="UniProtKB-KW"/>
</dbReference>
<dbReference type="Gene3D" id="3.40.50.1820">
    <property type="entry name" value="alpha/beta hydrolase"/>
    <property type="match status" value="1"/>
</dbReference>
<name>A0A2U3AJI3_9BACL</name>
<dbReference type="SUPFAM" id="SSF53474">
    <property type="entry name" value="alpha/beta-Hydrolases"/>
    <property type="match status" value="1"/>
</dbReference>
<dbReference type="OrthoDB" id="9776853at2"/>
<dbReference type="InterPro" id="IPR000073">
    <property type="entry name" value="AB_hydrolase_1"/>
</dbReference>
<dbReference type="PANTHER" id="PTHR43798">
    <property type="entry name" value="MONOACYLGLYCEROL LIPASE"/>
    <property type="match status" value="1"/>
</dbReference>
<evidence type="ECO:0000313" key="3">
    <source>
        <dbReference type="EMBL" id="PWI24699.1"/>
    </source>
</evidence>